<dbReference type="InterPro" id="IPR011989">
    <property type="entry name" value="ARM-like"/>
</dbReference>
<proteinExistence type="predicted"/>
<protein>
    <recommendedName>
        <fullName evidence="2">Importin N-terminal domain-containing protein</fullName>
    </recommendedName>
</protein>
<accession>A0A0G4I5Y5</accession>
<dbReference type="AlphaFoldDB" id="A0A0G4I5Y5"/>
<sequence length="140" mass="15436">RKRHAEIIPAVGRLVREEESTRLRCRALYALGKVFDSEILDEEEDGEWMEKYLPPVIQEVLIPAIEGGATEVQELGLAVAGAVAEVSGERFAPFYGTFMGAVKTILQRAGQKELRGLCETAIELAGHLCVAVGHERFKEV</sequence>
<reference evidence="1" key="1">
    <citation type="submission" date="2014-11" db="EMBL/GenBank/DDBJ databases">
        <authorList>
            <person name="Otto D Thomas"/>
            <person name="Naeem Raeece"/>
        </authorList>
    </citation>
    <scope>NUCLEOTIDE SEQUENCE</scope>
</reference>
<evidence type="ECO:0008006" key="2">
    <source>
        <dbReference type="Google" id="ProtNLM"/>
    </source>
</evidence>
<dbReference type="InterPro" id="IPR016024">
    <property type="entry name" value="ARM-type_fold"/>
</dbReference>
<feature type="non-terminal residue" evidence="1">
    <location>
        <position position="140"/>
    </location>
</feature>
<feature type="non-terminal residue" evidence="1">
    <location>
        <position position="1"/>
    </location>
</feature>
<dbReference type="Gene3D" id="1.25.10.10">
    <property type="entry name" value="Leucine-rich Repeat Variant"/>
    <property type="match status" value="1"/>
</dbReference>
<name>A0A0G4I5Y5_9ALVE</name>
<gene>
    <name evidence="1" type="ORF">Cvel_36208</name>
</gene>
<organism evidence="1">
    <name type="scientific">Chromera velia CCMP2878</name>
    <dbReference type="NCBI Taxonomy" id="1169474"/>
    <lineage>
        <taxon>Eukaryota</taxon>
        <taxon>Sar</taxon>
        <taxon>Alveolata</taxon>
        <taxon>Colpodellida</taxon>
        <taxon>Chromeraceae</taxon>
        <taxon>Chromera</taxon>
    </lineage>
</organism>
<dbReference type="EMBL" id="CDMZ01005243">
    <property type="protein sequence ID" value="CEM52436.1"/>
    <property type="molecule type" value="Genomic_DNA"/>
</dbReference>
<dbReference type="SUPFAM" id="SSF48371">
    <property type="entry name" value="ARM repeat"/>
    <property type="match status" value="1"/>
</dbReference>
<evidence type="ECO:0000313" key="1">
    <source>
        <dbReference type="EMBL" id="CEM52436.1"/>
    </source>
</evidence>